<reference evidence="2 3" key="1">
    <citation type="journal article" date="2015" name="Stand. Genomic Sci.">
        <title>Genomic Encyclopedia of Bacterial and Archaeal Type Strains, Phase III: the genomes of soil and plant-associated and newly described type strains.</title>
        <authorList>
            <person name="Whitman W.B."/>
            <person name="Woyke T."/>
            <person name="Klenk H.P."/>
            <person name="Zhou Y."/>
            <person name="Lilburn T.G."/>
            <person name="Beck B.J."/>
            <person name="De Vos P."/>
            <person name="Vandamme P."/>
            <person name="Eisen J.A."/>
            <person name="Garrity G."/>
            <person name="Hugenholtz P."/>
            <person name="Kyrpides N.C."/>
        </authorList>
    </citation>
    <scope>NUCLEOTIDE SEQUENCE [LARGE SCALE GENOMIC DNA]</scope>
    <source>
        <strain evidence="2 3">VKM Ac-2538</strain>
    </source>
</reference>
<dbReference type="Proteomes" id="UP000295818">
    <property type="component" value="Unassembled WGS sequence"/>
</dbReference>
<evidence type="ECO:0000313" key="3">
    <source>
        <dbReference type="Proteomes" id="UP000295818"/>
    </source>
</evidence>
<feature type="region of interest" description="Disordered" evidence="1">
    <location>
        <begin position="966"/>
        <end position="986"/>
    </location>
</feature>
<name>A0ABY2BGJ4_9ACTN</name>
<dbReference type="EMBL" id="SLWM01000010">
    <property type="protein sequence ID" value="TCO19475.1"/>
    <property type="molecule type" value="Genomic_DNA"/>
</dbReference>
<evidence type="ECO:0000256" key="1">
    <source>
        <dbReference type="SAM" id="MobiDB-lite"/>
    </source>
</evidence>
<organism evidence="2 3">
    <name type="scientific">Kribbella orskensis</name>
    <dbReference type="NCBI Taxonomy" id="2512216"/>
    <lineage>
        <taxon>Bacteria</taxon>
        <taxon>Bacillati</taxon>
        <taxon>Actinomycetota</taxon>
        <taxon>Actinomycetes</taxon>
        <taxon>Propionibacteriales</taxon>
        <taxon>Kribbellaceae</taxon>
        <taxon>Kribbella</taxon>
    </lineage>
</organism>
<protein>
    <submittedName>
        <fullName evidence="2">Uncharacterized protein</fullName>
    </submittedName>
</protein>
<sequence>MDPAVAARALAQARARAALDAALGVVAPDALALADGRVRLTNSRGDVLSREAMERLDTRLSEPSSQQLTDERLLAEAVARLGAEIDQARGGNSPVDGATVALDRLLDVPELPAQTRAEAQTMLRGVLEGNELTTASAARRLATERAAERAQQRPPLVATTRLAAAEIEREAQVITHLNRTAATPVLRRHRKVVGGKHRAKGQHTVGTPAAAGLVAGGRATTEQNLSEPEALAGLLRVQPSDISGGLVAPMQVVGRPQVGVVTTANHGAQHFRVRVAEPPKGLLAQTTLRTGSMFDPHVVQLSPRLADAQLARVWTNQVSRTLLKVEARDAAPKNLVGRFRSAFDNFRGRGDATTAQYDEWRMLSRNWREEQLKPTPDAQRTAEIEQHLHGLSAALQKKRQPVPALPWTPEARHVTAPAPTASPVAANTPAHLRGQVVAQLEGLQKAAADLEERAGARRTSATAASELATKTIEKAETEEGRKDAAAPERGRKLRVAADLATVKAGRHTIIAESCESAAKQANEAQGAYQALLTRLDELEASGEQPGPDVAVLAQTAGERVKEYSEGVKATLPSPDVLQTALTSGRLPHLTALTEELNKPLIAQGNPNLFTPEVLHRRLRAETRGLLSPDGIVLTVGNDARADASELTQFKLRLKPGELRELLDSPVDFDEGQLGQIDQGGYNLSTTATETVGYSGGASLRTATAVLPDSSALKAVSQVVSPGLEFAVGQSHSVSGTATEYGLGGGVEVLNGEILRYRSDTPSWTVQMRTSAIEQWSDPRVVDSGELHDNDRLEIGIGHSYTVPPPKDTVRLDTSGVTDKREERLPEYVVSRVDGLNDLSDKAVAGLRARLGGLDRVGHDQLRGLVMEDGPSRLDEATRPGGIGRLITHQGRPVAYAQLETTVVMESAELLSDSSAEHKIERLRVGFSGASGSQSFGSSGSFSGNVGYPGTATQDLGSSQWDFGPNVKAGRSVSRKDSLSTSDVAIHPSVQRTEQTVGMKVRLVHKLTIHKIDKDESFPVEGEGDAVLRLPENDAFRYGLPVPEKALVRGPDGQPQTGMDGRVLLRGDAQPTTEKIGLPTWMGSGPGQLRGAGPALVQDFKGADPAFKAFVRHLSDEGMVPPLDAKFRPRMSELVGKDPALVASQLKNLERVGQHLSRHRLETGYDQAAQGGIVFALTKHHTGRPPQERSFRIDITQHTKRHRLLGINKSQTATNLHIGSNTTVRSRGRSKGLPWSARFGFSNKPGQGHAGSTPDVGPSYGRSALGRYFGWATGSTVNGVTLTESTAPLADFEVPHTITVREIHADRDSDPIVEVEGTSRLAIDSEFCDRGEEQGMAIAGRVNPGLLQTATWQHLDTGNALNRLTAALPAAARADSAALHHLAAFMSVRNLSAHREMLTSEYATRFAVSGSPSNLTERWPSAASRRGRRA</sequence>
<proteinExistence type="predicted"/>
<comment type="caution">
    <text evidence="2">The sequence shown here is derived from an EMBL/GenBank/DDBJ whole genome shotgun (WGS) entry which is preliminary data.</text>
</comment>
<accession>A0ABY2BGJ4</accession>
<feature type="region of interest" description="Disordered" evidence="1">
    <location>
        <begin position="1410"/>
        <end position="1429"/>
    </location>
</feature>
<feature type="region of interest" description="Disordered" evidence="1">
    <location>
        <begin position="795"/>
        <end position="817"/>
    </location>
</feature>
<evidence type="ECO:0000313" key="2">
    <source>
        <dbReference type="EMBL" id="TCO19475.1"/>
    </source>
</evidence>
<gene>
    <name evidence="2" type="ORF">EV644_110123</name>
</gene>
<keyword evidence="3" id="KW-1185">Reference proteome</keyword>